<evidence type="ECO:0000256" key="2">
    <source>
        <dbReference type="SAM" id="MobiDB-lite"/>
    </source>
</evidence>
<dbReference type="Gene3D" id="1.25.40.20">
    <property type="entry name" value="Ankyrin repeat-containing domain"/>
    <property type="match status" value="1"/>
</dbReference>
<dbReference type="PANTHER" id="PTHR10582:SF2">
    <property type="entry name" value="INACTIVE"/>
    <property type="match status" value="1"/>
</dbReference>
<comment type="caution">
    <text evidence="4">The sequence shown here is derived from an EMBL/GenBank/DDBJ whole genome shotgun (WGS) entry which is preliminary data.</text>
</comment>
<feature type="transmembrane region" description="Helical" evidence="3">
    <location>
        <begin position="568"/>
        <end position="587"/>
    </location>
</feature>
<gene>
    <name evidence="4" type="ORF">SCF082_LOCUS46293</name>
</gene>
<protein>
    <recommendedName>
        <fullName evidence="6">Ion transport domain-containing protein</fullName>
    </recommendedName>
</protein>
<dbReference type="PANTHER" id="PTHR10582">
    <property type="entry name" value="TRANSIENT RECEPTOR POTENTIAL ION CHANNEL PROTEIN"/>
    <property type="match status" value="1"/>
</dbReference>
<dbReference type="Proteomes" id="UP001642464">
    <property type="component" value="Unassembled WGS sequence"/>
</dbReference>
<accession>A0ABP0RDY7</accession>
<evidence type="ECO:0000256" key="1">
    <source>
        <dbReference type="ARBA" id="ARBA00022737"/>
    </source>
</evidence>
<dbReference type="InterPro" id="IPR024862">
    <property type="entry name" value="TRPV"/>
</dbReference>
<keyword evidence="5" id="KW-1185">Reference proteome</keyword>
<feature type="transmembrane region" description="Helical" evidence="3">
    <location>
        <begin position="742"/>
        <end position="773"/>
    </location>
</feature>
<feature type="transmembrane region" description="Helical" evidence="3">
    <location>
        <begin position="621"/>
        <end position="646"/>
    </location>
</feature>
<evidence type="ECO:0000313" key="5">
    <source>
        <dbReference type="Proteomes" id="UP001642464"/>
    </source>
</evidence>
<dbReference type="InterPro" id="IPR036770">
    <property type="entry name" value="Ankyrin_rpt-contain_sf"/>
</dbReference>
<organism evidence="4 5">
    <name type="scientific">Durusdinium trenchii</name>
    <dbReference type="NCBI Taxonomy" id="1381693"/>
    <lineage>
        <taxon>Eukaryota</taxon>
        <taxon>Sar</taxon>
        <taxon>Alveolata</taxon>
        <taxon>Dinophyceae</taxon>
        <taxon>Suessiales</taxon>
        <taxon>Symbiodiniaceae</taxon>
        <taxon>Durusdinium</taxon>
    </lineage>
</organism>
<keyword evidence="3" id="KW-0472">Membrane</keyword>
<keyword evidence="1" id="KW-0677">Repeat</keyword>
<keyword evidence="3" id="KW-1133">Transmembrane helix</keyword>
<reference evidence="4 5" key="1">
    <citation type="submission" date="2024-02" db="EMBL/GenBank/DDBJ databases">
        <authorList>
            <person name="Chen Y."/>
            <person name="Shah S."/>
            <person name="Dougan E. K."/>
            <person name="Thang M."/>
            <person name="Chan C."/>
        </authorList>
    </citation>
    <scope>NUCLEOTIDE SEQUENCE [LARGE SCALE GENOMIC DNA]</scope>
</reference>
<keyword evidence="3" id="KW-0812">Transmembrane</keyword>
<evidence type="ECO:0008006" key="6">
    <source>
        <dbReference type="Google" id="ProtNLM"/>
    </source>
</evidence>
<feature type="compositionally biased region" description="Basic and acidic residues" evidence="2">
    <location>
        <begin position="938"/>
        <end position="1007"/>
    </location>
</feature>
<evidence type="ECO:0000313" key="4">
    <source>
        <dbReference type="EMBL" id="CAK9098806.1"/>
    </source>
</evidence>
<evidence type="ECO:0000256" key="3">
    <source>
        <dbReference type="SAM" id="Phobius"/>
    </source>
</evidence>
<name>A0ABP0RDY7_9DINO</name>
<dbReference type="SUPFAM" id="SSF48403">
    <property type="entry name" value="Ankyrin repeat"/>
    <property type="match status" value="1"/>
</dbReference>
<feature type="region of interest" description="Disordered" evidence="2">
    <location>
        <begin position="938"/>
        <end position="1034"/>
    </location>
</feature>
<feature type="transmembrane region" description="Helical" evidence="3">
    <location>
        <begin position="527"/>
        <end position="556"/>
    </location>
</feature>
<proteinExistence type="predicted"/>
<sequence length="1034" mass="117622">MSGPPGFLMPGVPQVFQADQDAVEIHISQPPVVAPSQPPQPPMPPLSHTTAFVCSNCGRRYPWPGPPRCNCHGPSPEPDPRDVEPAPESNDQLWQAARDANRQLVEQLLSQPGFDVNYARVFDNATLPHEVTVLGAAMLGENMGVVKLLLKSKAQLQQVDVEILSMLLCRQIKDQPAKDADDTRGTNNQRDCHKLKQLWWAAYDGFASTVDNLLKDEIVYSWYKRFGDTTFPHEVTVLGAAMLGEHARVVKLLLKSKAQLQQVDVEILSRLLCRPDKEATEIVKALLVETEGGEGLGKLRNRIGCVLAPLDGLDVTPKSEQWWTGPAMQYYNDLEHQSMFYPTFAQVKHCILPLPPRLAYDPKILAALVSTDNLEMLDLDVVNAIISVAWVQHIRSSVIDNLVNVVNVVLLCWLSYNYSSNPSSSDLTLAWILAILHLKETCECLASVWHIMVERSTKGTFLIEQIDIYNCVDNVYTVIGTIVLGQQLAWWHIDEASNKALLALFCGMAWLRLLASLRGYTWLGLRFLPIIGAILDSASFFFITGTCLLASAHAYYQMGPRKEDPLPLFSAFVIPFRLGILGDFDLFEFEGKDTKYVEGNETETDEASWVPKDPEPGDDHLFIMVIFFVTSIGISLVLMNIFIAVLTQNLQKFQVTDRQLLTKSRAKMLKDLQKRPLTRLLHILRCCCPSNWVASDTISTSPPRTECKEVPGLILFLSLSPLRVVFGKYGHMWIWHQCTNRWITVLLLFLSPVLLSVSFVMMIPCLICGFFFFRLSGLQHQLRVLFFGIGCWRRDSPSQITGLQASDCIIHVFVCENAEDRSQRGHIAWSMERLTRRSMEDAITVGRQHELRLDEEWKKKLQDLQKKHETRTIELKEETDKYKQKLRADHKKELDKKDADHKKELDKKDEYHRTWSVDICKEHRKKLCERDQAHEKNLHQKLHDRDQEHKAELDKKDQADKAELDKKDQAHKAELDKKDQAHKAELDKKDQAHKAELDKIKRTEAHTHAGGASGEERLNDAPQSDLSRSDRRTQ</sequence>
<dbReference type="EMBL" id="CAXAMM010041350">
    <property type="protein sequence ID" value="CAK9098806.1"/>
    <property type="molecule type" value="Genomic_DNA"/>
</dbReference>